<dbReference type="Gene3D" id="3.40.50.300">
    <property type="entry name" value="P-loop containing nucleotide triphosphate hydrolases"/>
    <property type="match status" value="1"/>
</dbReference>
<comment type="subcellular location">
    <subcellularLocation>
        <location evidence="1 11">Mitochondrion inner membrane</location>
        <topology evidence="1 11">Single-pass membrane protein</topology>
    </subcellularLocation>
</comment>
<evidence type="ECO:0000256" key="7">
    <source>
        <dbReference type="ARBA" id="ARBA00022982"/>
    </source>
</evidence>
<keyword evidence="5 11" id="KW-0812">Transmembrane</keyword>
<evidence type="ECO:0000313" key="14">
    <source>
        <dbReference type="Proteomes" id="UP000307173"/>
    </source>
</evidence>
<evidence type="ECO:0000256" key="10">
    <source>
        <dbReference type="ARBA" id="ARBA00023136"/>
    </source>
</evidence>
<dbReference type="InterPro" id="IPR036642">
    <property type="entry name" value="Cyt_bc1_su8_sf"/>
</dbReference>
<dbReference type="InterPro" id="IPR027417">
    <property type="entry name" value="P-loop_NTPase"/>
</dbReference>
<comment type="similarity">
    <text evidence="2 11">Belongs to the UQCRQ/QCR8 family.</text>
</comment>
<feature type="domain" description="CobW/HypB/UreG nucleotide-binding" evidence="12">
    <location>
        <begin position="44"/>
        <end position="244"/>
    </location>
</feature>
<dbReference type="PANTHER" id="PTHR13748">
    <property type="entry name" value="COBW-RELATED"/>
    <property type="match status" value="1"/>
</dbReference>
<proteinExistence type="inferred from homology"/>
<feature type="transmembrane region" description="Helical" evidence="11">
    <location>
        <begin position="391"/>
        <end position="408"/>
    </location>
</feature>
<keyword evidence="6 11" id="KW-0999">Mitochondrion inner membrane</keyword>
<dbReference type="GO" id="GO:0006122">
    <property type="term" value="P:mitochondrial electron transport, ubiquinol to cytochrome c"/>
    <property type="evidence" value="ECO:0007669"/>
    <property type="project" value="UniProtKB-UniRule"/>
</dbReference>
<dbReference type="Proteomes" id="UP000307173">
    <property type="component" value="Unassembled WGS sequence"/>
</dbReference>
<comment type="caution">
    <text evidence="13">The sequence shown here is derived from an EMBL/GenBank/DDBJ whole genome shotgun (WGS) entry which is preliminary data.</text>
</comment>
<evidence type="ECO:0000259" key="12">
    <source>
        <dbReference type="Pfam" id="PF02492"/>
    </source>
</evidence>
<dbReference type="PANTHER" id="PTHR13748:SF31">
    <property type="entry name" value="ZINC-REGULATED GTPASE METALLOPROTEIN ACTIVATOR 1A-RELATED"/>
    <property type="match status" value="1"/>
</dbReference>
<dbReference type="OrthoDB" id="258627at2759"/>
<sequence>MSDIELIPDLVEDETDEIVFHPVKAEVKDLSGTIIEEDINKRVPVTILTGYLGSGKSTLLDKIAKRGDRKLAVILNEFGDSIDIEKSLTVKDKENEVEEWLDLGNGCLCCTVKDTGVAAIERLVAKRRDFNHIILETTGLADPGPITTMFWLDNGILSNIYIDGVITVLDAENIEKCLDDTDDHQHHHENSGNEVQKDDITVAHVQIALADVILLNKIDRIENDPERIENLKDRVKSINNCVPIYETKFGDISLDKILDLHAYESKDVAKLIQSTNTETSVHDHRMSTMTFDFKKLNRMDDFKNFERFLQDLLWEEPEDESDEKVMEIHRLKGLIFIDEEYKVIQGVRKTYDIIDGKQDVSEVTLTNSRLEFCLHQCLILNLSAKKEEMNILWVVTVIAIVIALLYHFKRKRYPYTEFSQEIKASNATVDDVNNGLFKSRQYLPFRYPYHQTMALVKLDMNHWGMINDQYCEFHRQKREIFNGYDGEKMKFNDYYKKLEDHETEAALIELRDFVMEHYIHRFPQLFEYSKRGGRKVFVNKLLKEEYFFEEMDPLEVATRIAMEDFYVCLKDKERDQFKCVAVSVAFGGGGFPIIPLVGQIMDEIHKSVPYYETKLKKSMNKFFDKFTDPVERASWHFVWDKKLDCSDFYRKLHELGEEKYFEYIKSIPFEQFEVRIEKQALIKLPESKAIIFSNHPLFLNVEKELKDAPMVPSILLKMLYESPEDIIKQKHFHQLRDHLSGPIKEMIQFQVKEGLIPSADCAVRTVEGYPFRLEIHVAVSIVSANEKARKVRIMTHPGAYMGWWGSMGSPAQKRISIHSVSPYAQDPLHGSVERAIFNSFRRFKSQILYIAIPAAIVWSVWTDARDYNEYLYTKAGREELERVNV</sequence>
<evidence type="ECO:0000256" key="1">
    <source>
        <dbReference type="ARBA" id="ARBA00004434"/>
    </source>
</evidence>
<keyword evidence="8 11" id="KW-1133">Transmembrane helix</keyword>
<dbReference type="InterPro" id="IPR003495">
    <property type="entry name" value="CobW/HypB/UreG_nucleotide-bd"/>
</dbReference>
<dbReference type="AlphaFoldDB" id="A0A4T0WZA8"/>
<dbReference type="InterPro" id="IPR021848">
    <property type="entry name" value="HODM_asu-like"/>
</dbReference>
<gene>
    <name evidence="13" type="ORF">CANINC_003286</name>
</gene>
<dbReference type="GO" id="GO:0005743">
    <property type="term" value="C:mitochondrial inner membrane"/>
    <property type="evidence" value="ECO:0007669"/>
    <property type="project" value="UniProtKB-SubCell"/>
</dbReference>
<evidence type="ECO:0000256" key="3">
    <source>
        <dbReference type="ARBA" id="ARBA00022448"/>
    </source>
</evidence>
<dbReference type="InterPro" id="IPR004205">
    <property type="entry name" value="Cyt_bc1_su8"/>
</dbReference>
<dbReference type="Pfam" id="PF11927">
    <property type="entry name" value="HODM_asu-like"/>
    <property type="match status" value="1"/>
</dbReference>
<evidence type="ECO:0000256" key="6">
    <source>
        <dbReference type="ARBA" id="ARBA00022792"/>
    </source>
</evidence>
<name>A0A4T0WZA8_9ASCO</name>
<keyword evidence="10 11" id="KW-0472">Membrane</keyword>
<evidence type="ECO:0000256" key="2">
    <source>
        <dbReference type="ARBA" id="ARBA00007668"/>
    </source>
</evidence>
<evidence type="ECO:0000256" key="4">
    <source>
        <dbReference type="ARBA" id="ARBA00022660"/>
    </source>
</evidence>
<dbReference type="STRING" id="52247.A0A4T0WZA8"/>
<dbReference type="EMBL" id="SELW01000541">
    <property type="protein sequence ID" value="TID22511.1"/>
    <property type="molecule type" value="Genomic_DNA"/>
</dbReference>
<evidence type="ECO:0000313" key="13">
    <source>
        <dbReference type="EMBL" id="TID22511.1"/>
    </source>
</evidence>
<dbReference type="GO" id="GO:0045275">
    <property type="term" value="C:respiratory chain complex III"/>
    <property type="evidence" value="ECO:0007669"/>
    <property type="project" value="UniProtKB-UniRule"/>
</dbReference>
<accession>A0A4T0WZA8</accession>
<dbReference type="InterPro" id="IPR051316">
    <property type="entry name" value="Zinc-reg_GTPase_activator"/>
</dbReference>
<evidence type="ECO:0000256" key="9">
    <source>
        <dbReference type="ARBA" id="ARBA00023128"/>
    </source>
</evidence>
<keyword evidence="7 11" id="KW-0249">Electron transport</keyword>
<dbReference type="FunFam" id="1.20.5.210:FF:000001">
    <property type="entry name" value="Cytochrome b-c1 complex subunit 8"/>
    <property type="match status" value="1"/>
</dbReference>
<dbReference type="Pfam" id="PF02492">
    <property type="entry name" value="cobW"/>
    <property type="match status" value="1"/>
</dbReference>
<protein>
    <recommendedName>
        <fullName evidence="11">Cytochrome b-c1 complex subunit 8</fullName>
    </recommendedName>
    <alternativeName>
        <fullName evidence="11">Complex III subunit 8</fullName>
    </alternativeName>
</protein>
<organism evidence="13 14">
    <name type="scientific">Pichia inconspicua</name>
    <dbReference type="NCBI Taxonomy" id="52247"/>
    <lineage>
        <taxon>Eukaryota</taxon>
        <taxon>Fungi</taxon>
        <taxon>Dikarya</taxon>
        <taxon>Ascomycota</taxon>
        <taxon>Saccharomycotina</taxon>
        <taxon>Pichiomycetes</taxon>
        <taxon>Pichiales</taxon>
        <taxon>Pichiaceae</taxon>
        <taxon>Pichia</taxon>
    </lineage>
</organism>
<evidence type="ECO:0000256" key="5">
    <source>
        <dbReference type="ARBA" id="ARBA00022692"/>
    </source>
</evidence>
<keyword evidence="3 11" id="KW-0813">Transport</keyword>
<evidence type="ECO:0000256" key="8">
    <source>
        <dbReference type="ARBA" id="ARBA00022989"/>
    </source>
</evidence>
<reference evidence="13 14" key="1">
    <citation type="journal article" date="2019" name="Front. Genet.">
        <title>Whole-Genome Sequencing of the Opportunistic Yeast Pathogen Candida inconspicua Uncovers Its Hybrid Origin.</title>
        <authorList>
            <person name="Mixao V."/>
            <person name="Hansen A.P."/>
            <person name="Saus E."/>
            <person name="Boekhout T."/>
            <person name="Lass-Florl C."/>
            <person name="Gabaldon T."/>
        </authorList>
    </citation>
    <scope>NUCLEOTIDE SEQUENCE [LARGE SCALE GENOMIC DNA]</scope>
    <source>
        <strain evidence="13 14">CBS 180</strain>
    </source>
</reference>
<dbReference type="InterPro" id="IPR036627">
    <property type="entry name" value="CobW-likC_sf"/>
</dbReference>
<dbReference type="Gene3D" id="1.20.5.210">
    <property type="entry name" value="Cytochrome b-c1 complex subunit 8"/>
    <property type="match status" value="1"/>
</dbReference>
<dbReference type="SUPFAM" id="SSF81508">
    <property type="entry name" value="Ubiquinone-binding protein QP-C of cytochrome bc1 complex (Ubiquinol-cytochrome c reductase)"/>
    <property type="match status" value="1"/>
</dbReference>
<keyword evidence="14" id="KW-1185">Reference proteome</keyword>
<comment type="subunit">
    <text evidence="11">Component of the ubiquinol-cytochrome c oxidoreductase (cytochrome b-c1 complex, complex III, CIII), a multisubunit enzyme composed of 3 respiratory subunits cytochrome b, cytochrome c1 and Rieske protein, 2 core protein subunits, and additional low-molecular weight protein subunits. The complex exists as an obligatory dimer and forms supercomplexes (SCs) in the inner mitochondrial membrane with cytochrome c oxidase (complex IV, CIV).</text>
</comment>
<keyword evidence="4 11" id="KW-0679">Respiratory chain</keyword>
<dbReference type="Pfam" id="PF02939">
    <property type="entry name" value="UcrQ"/>
    <property type="match status" value="1"/>
</dbReference>
<keyword evidence="9 11" id="KW-0496">Mitochondrion</keyword>
<dbReference type="Gene3D" id="3.30.1220.10">
    <property type="entry name" value="CobW-like, C-terminal domain"/>
    <property type="match status" value="1"/>
</dbReference>
<dbReference type="CDD" id="cd03112">
    <property type="entry name" value="CobW-like"/>
    <property type="match status" value="1"/>
</dbReference>
<comment type="function">
    <text evidence="11">Component of the ubiquinol-cytochrome c oxidoreductase, a multisubunit transmembrane complex that is part of the mitochondrial electron transport chain which drives oxidative phosphorylation. The complex plays an important role in the uptake of multiple carbon sources present in different host niches.</text>
</comment>
<evidence type="ECO:0000256" key="11">
    <source>
        <dbReference type="RuleBase" id="RU368118"/>
    </source>
</evidence>
<dbReference type="SUPFAM" id="SSF52540">
    <property type="entry name" value="P-loop containing nucleoside triphosphate hydrolases"/>
    <property type="match status" value="1"/>
</dbReference>